<reference evidence="1" key="1">
    <citation type="submission" date="2019-07" db="EMBL/GenBank/DDBJ databases">
        <authorList>
            <person name="Weber M."/>
            <person name="Kostadinov I."/>
            <person name="Kostadinov D I."/>
        </authorList>
    </citation>
    <scope>NUCLEOTIDE SEQUENCE</scope>
    <source>
        <strain evidence="1">Gfbio:sag-sample-m06:053724c1-46a9-4a36-b237-ea2bf867836b</strain>
    </source>
</reference>
<name>A0A7D9H856_9GAMM</name>
<gene>
    <name evidence="1" type="ORF">JTBM06_V1_20059</name>
</gene>
<protein>
    <submittedName>
        <fullName evidence="1">Uncharacterized protein</fullName>
    </submittedName>
</protein>
<organism evidence="1">
    <name type="scientific">uncultured Woeseiaceae bacterium</name>
    <dbReference type="NCBI Taxonomy" id="1983305"/>
    <lineage>
        <taxon>Bacteria</taxon>
        <taxon>Pseudomonadati</taxon>
        <taxon>Pseudomonadota</taxon>
        <taxon>Gammaproteobacteria</taxon>
        <taxon>Woeseiales</taxon>
        <taxon>Woeseiaceae</taxon>
        <taxon>environmental samples</taxon>
    </lineage>
</organism>
<evidence type="ECO:0000313" key="1">
    <source>
        <dbReference type="EMBL" id="VUX55438.1"/>
    </source>
</evidence>
<dbReference type="EMBL" id="LR633967">
    <property type="protein sequence ID" value="VUX55438.1"/>
    <property type="molecule type" value="Genomic_DNA"/>
</dbReference>
<proteinExistence type="predicted"/>
<accession>A0A7D9H856</accession>
<sequence length="25" mass="2989">MNLPVLKYYPHTIFSIYTIIDMSID</sequence>
<dbReference type="AlphaFoldDB" id="A0A7D9H856"/>